<dbReference type="Gene3D" id="3.40.462.20">
    <property type="match status" value="1"/>
</dbReference>
<evidence type="ECO:0000313" key="7">
    <source>
        <dbReference type="EMBL" id="PON25303.1"/>
    </source>
</evidence>
<name>A0A2P4ZM11_9HYPO</name>
<dbReference type="SUPFAM" id="SSF56176">
    <property type="entry name" value="FAD-binding/transporter-associated domain-like"/>
    <property type="match status" value="1"/>
</dbReference>
<dbReference type="AlphaFoldDB" id="A0A2P4ZM11"/>
<dbReference type="Pfam" id="PF08031">
    <property type="entry name" value="BBE"/>
    <property type="match status" value="1"/>
</dbReference>
<organism evidence="7 8">
    <name type="scientific">Trichoderma gamsii</name>
    <dbReference type="NCBI Taxonomy" id="398673"/>
    <lineage>
        <taxon>Eukaryota</taxon>
        <taxon>Fungi</taxon>
        <taxon>Dikarya</taxon>
        <taxon>Ascomycota</taxon>
        <taxon>Pezizomycotina</taxon>
        <taxon>Sordariomycetes</taxon>
        <taxon>Hypocreomycetidae</taxon>
        <taxon>Hypocreales</taxon>
        <taxon>Hypocreaceae</taxon>
        <taxon>Trichoderma</taxon>
    </lineage>
</organism>
<keyword evidence="3" id="KW-0285">Flavoprotein</keyword>
<dbReference type="PANTHER" id="PTHR42973">
    <property type="entry name" value="BINDING OXIDOREDUCTASE, PUTATIVE (AFU_ORTHOLOGUE AFUA_1G17690)-RELATED"/>
    <property type="match status" value="1"/>
</dbReference>
<sequence length="600" mass="68353">MSQPITGPSLSMDKVNDIIQFFKDEEIPVYAVGESQYERSVATANFLYRFERPDCVVQPKRISQVQTIVREAKERKIPITIKNGGHSYAGASTAATGISLDLCKMNNVKLDTDSKIMTLQGGALWGHAYKEFVNKKLNQYVVNGGRCPTVGVSGFLLGGGLSPFTRSFGMGCDTLKEITIVTADGAKVTVKESGNDDPKKDLLFWALCGAGGGNFGVVVEMKLQVQKLRCDNVVAGRYTWWPQKDPCKMESFMETMRNFYTTAWPKQLTIDSSWLCDLSQSNIGVRFLVYHNGDKAEFEKLIKENITDEDLSKPLIKRSLEEPSSLFLHETLVAQWSEETEKSFPQNPSYMIYSSFVFKNNADDVKAITDIIRENMTQFREKFPGERGLLQVTWIHAGGEAASKDSSATAYHWRDCVYHTYIMVQWYEKFLEQDMWNFLDRFKGELRRYSINGQAAFINFPDGRLAPDIHERAYYGENRHALQQIKNVWDEGDFFHWDQGVRRPAEELKTETTALRLGLEDSLFTESLESNIVSEKDFYASRISSFNMAMSNLEDVPDNGYRWDKPPLANQLASRQWETVTLPSEKIFDRGIYNLNDLGF</sequence>
<gene>
    <name evidence="7" type="ORF">TGAM01_v205989</name>
</gene>
<protein>
    <recommendedName>
        <fullName evidence="6">FAD-binding PCMH-type domain-containing protein</fullName>
    </recommendedName>
</protein>
<dbReference type="InterPro" id="IPR050416">
    <property type="entry name" value="FAD-linked_Oxidoreductase"/>
</dbReference>
<keyword evidence="8" id="KW-1185">Reference proteome</keyword>
<evidence type="ECO:0000313" key="8">
    <source>
        <dbReference type="Proteomes" id="UP000054821"/>
    </source>
</evidence>
<feature type="domain" description="FAD-binding PCMH-type" evidence="6">
    <location>
        <begin position="49"/>
        <end position="228"/>
    </location>
</feature>
<dbReference type="STRING" id="398673.A0A2P4ZM11"/>
<dbReference type="RefSeq" id="XP_018656195.1">
    <property type="nucleotide sequence ID" value="XM_018810591.1"/>
</dbReference>
<evidence type="ECO:0000256" key="4">
    <source>
        <dbReference type="ARBA" id="ARBA00022827"/>
    </source>
</evidence>
<comment type="similarity">
    <text evidence="2">Belongs to the oxygen-dependent FAD-linked oxidoreductase family.</text>
</comment>
<evidence type="ECO:0000256" key="5">
    <source>
        <dbReference type="ARBA" id="ARBA00023002"/>
    </source>
</evidence>
<dbReference type="GO" id="GO:0071949">
    <property type="term" value="F:FAD binding"/>
    <property type="evidence" value="ECO:0007669"/>
    <property type="project" value="InterPro"/>
</dbReference>
<accession>A0A2P4ZM11</accession>
<dbReference type="GeneID" id="29990674"/>
<dbReference type="InterPro" id="IPR006094">
    <property type="entry name" value="Oxid_FAD_bind_N"/>
</dbReference>
<keyword evidence="4" id="KW-0274">FAD</keyword>
<evidence type="ECO:0000256" key="1">
    <source>
        <dbReference type="ARBA" id="ARBA00001974"/>
    </source>
</evidence>
<dbReference type="EMBL" id="JPDN02000019">
    <property type="protein sequence ID" value="PON25303.1"/>
    <property type="molecule type" value="Genomic_DNA"/>
</dbReference>
<dbReference type="InterPro" id="IPR012951">
    <property type="entry name" value="BBE"/>
</dbReference>
<dbReference type="PANTHER" id="PTHR42973:SF39">
    <property type="entry name" value="FAD-BINDING PCMH-TYPE DOMAIN-CONTAINING PROTEIN"/>
    <property type="match status" value="1"/>
</dbReference>
<dbReference type="Gene3D" id="3.30.465.10">
    <property type="match status" value="1"/>
</dbReference>
<dbReference type="InterPro" id="IPR036318">
    <property type="entry name" value="FAD-bd_PCMH-like_sf"/>
</dbReference>
<dbReference type="InterPro" id="IPR016169">
    <property type="entry name" value="FAD-bd_PCMH_sub2"/>
</dbReference>
<comment type="caution">
    <text evidence="7">The sequence shown here is derived from an EMBL/GenBank/DDBJ whole genome shotgun (WGS) entry which is preliminary data.</text>
</comment>
<evidence type="ECO:0000256" key="3">
    <source>
        <dbReference type="ARBA" id="ARBA00022630"/>
    </source>
</evidence>
<evidence type="ECO:0000259" key="6">
    <source>
        <dbReference type="PROSITE" id="PS51387"/>
    </source>
</evidence>
<dbReference type="PROSITE" id="PS51387">
    <property type="entry name" value="FAD_PCMH"/>
    <property type="match status" value="1"/>
</dbReference>
<evidence type="ECO:0000256" key="2">
    <source>
        <dbReference type="ARBA" id="ARBA00005466"/>
    </source>
</evidence>
<dbReference type="Proteomes" id="UP000054821">
    <property type="component" value="Unassembled WGS sequence"/>
</dbReference>
<proteinExistence type="inferred from homology"/>
<dbReference type="InterPro" id="IPR016166">
    <property type="entry name" value="FAD-bd_PCMH"/>
</dbReference>
<dbReference type="Pfam" id="PF01565">
    <property type="entry name" value="FAD_binding_4"/>
    <property type="match status" value="1"/>
</dbReference>
<dbReference type="GO" id="GO:0016491">
    <property type="term" value="F:oxidoreductase activity"/>
    <property type="evidence" value="ECO:0007669"/>
    <property type="project" value="UniProtKB-KW"/>
</dbReference>
<keyword evidence="5" id="KW-0560">Oxidoreductase</keyword>
<comment type="cofactor">
    <cofactor evidence="1">
        <name>FAD</name>
        <dbReference type="ChEBI" id="CHEBI:57692"/>
    </cofactor>
</comment>
<reference evidence="7 8" key="1">
    <citation type="journal article" date="2016" name="Genome Announc.">
        <title>Draft Whole-Genome Sequence of Trichoderma gamsii T6085, a Promising Biocontrol Agent of Fusarium Head Blight on Wheat.</title>
        <authorList>
            <person name="Baroncelli R."/>
            <person name="Zapparata A."/>
            <person name="Piaggeschi G."/>
            <person name="Sarrocco S."/>
            <person name="Vannacci G."/>
        </authorList>
    </citation>
    <scope>NUCLEOTIDE SEQUENCE [LARGE SCALE GENOMIC DNA]</scope>
    <source>
        <strain evidence="7 8">T6085</strain>
    </source>
</reference>